<dbReference type="InterPro" id="IPR013658">
    <property type="entry name" value="SGL"/>
</dbReference>
<evidence type="ECO:0000256" key="3">
    <source>
        <dbReference type="PIRSR" id="PIRSR605511-2"/>
    </source>
</evidence>
<sequence>MVVTAPPSADIKRYKITSPWLTPDTKLGEAPFWDSASNALRFVDIVRQYVYEVDLSKGPDSVRKLQMPASVSTTANIASSSKKDDDEFVFGGKGGVGVMRRGTGEWRYLVKYWGNRQGELEKKFRANDGAVDKRGRYFVSTMCDPLEGEIEREGTLFRLDPDLTLHTIKKNVSIPNGISWSLDDKFVYITESTDNAITKYPYNLDTGAIDWDAGKIFFQCPYEGGAPDGHARDAEGCFWICCFGTGKVVRVNEAGKIIAEVEVPTRCVTCPGICGEDLYITSAEEEEPDKHPQSVKLQGGVFKVHIGVKGAPLNEFVLDKAVR</sequence>
<name>A0A9P4MIE3_9PEZI</name>
<dbReference type="OrthoDB" id="423498at2759"/>
<protein>
    <submittedName>
        <fullName evidence="5">Anterior fat body protein</fullName>
    </submittedName>
</protein>
<evidence type="ECO:0000256" key="2">
    <source>
        <dbReference type="PIRSR" id="PIRSR605511-1"/>
    </source>
</evidence>
<dbReference type="PANTHER" id="PTHR10907:SF47">
    <property type="entry name" value="REGUCALCIN"/>
    <property type="match status" value="1"/>
</dbReference>
<dbReference type="Gene3D" id="2.120.10.30">
    <property type="entry name" value="TolB, C-terminal domain"/>
    <property type="match status" value="1"/>
</dbReference>
<organism evidence="5 6">
    <name type="scientific">Myriangium duriaei CBS 260.36</name>
    <dbReference type="NCBI Taxonomy" id="1168546"/>
    <lineage>
        <taxon>Eukaryota</taxon>
        <taxon>Fungi</taxon>
        <taxon>Dikarya</taxon>
        <taxon>Ascomycota</taxon>
        <taxon>Pezizomycotina</taxon>
        <taxon>Dothideomycetes</taxon>
        <taxon>Dothideomycetidae</taxon>
        <taxon>Myriangiales</taxon>
        <taxon>Myriangiaceae</taxon>
        <taxon>Myriangium</taxon>
    </lineage>
</organism>
<evidence type="ECO:0000259" key="4">
    <source>
        <dbReference type="Pfam" id="PF08450"/>
    </source>
</evidence>
<gene>
    <name evidence="5" type="ORF">K461DRAFT_232414</name>
</gene>
<dbReference type="PRINTS" id="PR01790">
    <property type="entry name" value="SMP30FAMILY"/>
</dbReference>
<feature type="binding site" evidence="3">
    <location>
        <position position="29"/>
    </location>
    <ligand>
        <name>a divalent metal cation</name>
        <dbReference type="ChEBI" id="CHEBI:60240"/>
    </ligand>
</feature>
<keyword evidence="6" id="KW-1185">Reference proteome</keyword>
<comment type="caution">
    <text evidence="5">The sequence shown here is derived from an EMBL/GenBank/DDBJ whole genome shotgun (WGS) entry which is preliminary data.</text>
</comment>
<feature type="binding site" evidence="3">
    <location>
        <position position="176"/>
    </location>
    <ligand>
        <name>a divalent metal cation</name>
        <dbReference type="ChEBI" id="CHEBI:60240"/>
    </ligand>
</feature>
<keyword evidence="3" id="KW-0862">Zinc</keyword>
<evidence type="ECO:0000313" key="6">
    <source>
        <dbReference type="Proteomes" id="UP000799439"/>
    </source>
</evidence>
<dbReference type="Pfam" id="PF08450">
    <property type="entry name" value="SGL"/>
    <property type="match status" value="1"/>
</dbReference>
<dbReference type="GO" id="GO:0004341">
    <property type="term" value="F:gluconolactonase activity"/>
    <property type="evidence" value="ECO:0007669"/>
    <property type="project" value="TreeGrafter"/>
</dbReference>
<dbReference type="InterPro" id="IPR005511">
    <property type="entry name" value="SMP-30"/>
</dbReference>
<feature type="active site" description="Proton donor/acceptor" evidence="2">
    <location>
        <position position="228"/>
    </location>
</feature>
<comment type="similarity">
    <text evidence="1">Belongs to the SMP-30/CGR1 family.</text>
</comment>
<keyword evidence="3" id="KW-0479">Metal-binding</keyword>
<dbReference type="AlphaFoldDB" id="A0A9P4MIE3"/>
<evidence type="ECO:0000256" key="1">
    <source>
        <dbReference type="ARBA" id="ARBA00008853"/>
    </source>
</evidence>
<dbReference type="InterPro" id="IPR011042">
    <property type="entry name" value="6-blade_b-propeller_TolB-like"/>
</dbReference>
<dbReference type="SUPFAM" id="SSF63829">
    <property type="entry name" value="Calcium-dependent phosphotriesterase"/>
    <property type="match status" value="1"/>
</dbReference>
<feature type="binding site" evidence="3">
    <location>
        <position position="125"/>
    </location>
    <ligand>
        <name>substrate</name>
    </ligand>
</feature>
<comment type="cofactor">
    <cofactor evidence="3">
        <name>Zn(2+)</name>
        <dbReference type="ChEBI" id="CHEBI:29105"/>
    </cofactor>
    <text evidence="3">Binds 1 divalent metal cation per subunit.</text>
</comment>
<reference evidence="5" key="1">
    <citation type="journal article" date="2020" name="Stud. Mycol.">
        <title>101 Dothideomycetes genomes: a test case for predicting lifestyles and emergence of pathogens.</title>
        <authorList>
            <person name="Haridas S."/>
            <person name="Albert R."/>
            <person name="Binder M."/>
            <person name="Bloem J."/>
            <person name="Labutti K."/>
            <person name="Salamov A."/>
            <person name="Andreopoulos B."/>
            <person name="Baker S."/>
            <person name="Barry K."/>
            <person name="Bills G."/>
            <person name="Bluhm B."/>
            <person name="Cannon C."/>
            <person name="Castanera R."/>
            <person name="Culley D."/>
            <person name="Daum C."/>
            <person name="Ezra D."/>
            <person name="Gonzalez J."/>
            <person name="Henrissat B."/>
            <person name="Kuo A."/>
            <person name="Liang C."/>
            <person name="Lipzen A."/>
            <person name="Lutzoni F."/>
            <person name="Magnuson J."/>
            <person name="Mondo S."/>
            <person name="Nolan M."/>
            <person name="Ohm R."/>
            <person name="Pangilinan J."/>
            <person name="Park H.-J."/>
            <person name="Ramirez L."/>
            <person name="Alfaro M."/>
            <person name="Sun H."/>
            <person name="Tritt A."/>
            <person name="Yoshinaga Y."/>
            <person name="Zwiers L.-H."/>
            <person name="Turgeon B."/>
            <person name="Goodwin S."/>
            <person name="Spatafora J."/>
            <person name="Crous P."/>
            <person name="Grigoriev I."/>
        </authorList>
    </citation>
    <scope>NUCLEOTIDE SEQUENCE</scope>
    <source>
        <strain evidence="5">CBS 260.36</strain>
    </source>
</reference>
<feature type="binding site" evidence="3">
    <location>
        <position position="127"/>
    </location>
    <ligand>
        <name>substrate</name>
    </ligand>
</feature>
<feature type="domain" description="SMP-30/Gluconolactonase/LRE-like region" evidence="4">
    <location>
        <begin position="27"/>
        <end position="283"/>
    </location>
</feature>
<dbReference type="PANTHER" id="PTHR10907">
    <property type="entry name" value="REGUCALCIN"/>
    <property type="match status" value="1"/>
</dbReference>
<dbReference type="EMBL" id="ML996092">
    <property type="protein sequence ID" value="KAF2148736.1"/>
    <property type="molecule type" value="Genomic_DNA"/>
</dbReference>
<dbReference type="GO" id="GO:0005509">
    <property type="term" value="F:calcium ion binding"/>
    <property type="evidence" value="ECO:0007669"/>
    <property type="project" value="TreeGrafter"/>
</dbReference>
<feature type="binding site" evidence="3">
    <location>
        <position position="228"/>
    </location>
    <ligand>
        <name>a divalent metal cation</name>
        <dbReference type="ChEBI" id="CHEBI:60240"/>
    </ligand>
</feature>
<accession>A0A9P4MIE3</accession>
<dbReference type="Proteomes" id="UP000799439">
    <property type="component" value="Unassembled WGS sequence"/>
</dbReference>
<proteinExistence type="inferred from homology"/>
<evidence type="ECO:0000313" key="5">
    <source>
        <dbReference type="EMBL" id="KAF2148736.1"/>
    </source>
</evidence>